<dbReference type="RefSeq" id="WP_041879408.1">
    <property type="nucleotide sequence ID" value="NZ_CP157278.1"/>
</dbReference>
<reference evidence="3 4" key="1">
    <citation type="submission" date="2015-01" db="EMBL/GenBank/DDBJ databases">
        <title>Draft genome sequence of Pedobacter sp. NL19 isolated from sludge of an effluent treatment pond in an abandoned uranium mine.</title>
        <authorList>
            <person name="Santos T."/>
            <person name="Caetano T."/>
            <person name="Covas C."/>
            <person name="Cruz A."/>
            <person name="Mendo S."/>
        </authorList>
    </citation>
    <scope>NUCLEOTIDE SEQUENCE [LARGE SCALE GENOMIC DNA]</scope>
    <source>
        <strain evidence="3 4">NL19</strain>
    </source>
</reference>
<name>A0A0D0F8M7_9SPHI</name>
<sequence>MSEFIVAPFLLVRSPAYSYENFNEQYLQQVLKTDFFRAGLYFASQTLYSELQKKDFDYEQLNQHVRVTLWKYLNRMCFRALPYGLFSSFSLAKWTSRQYNKLSFTGAGRLTALPDFVTVLDYIKTLKTGGLPSIKYYTNNSMYSVAGELYFVSQAYAEQNKHVIVHLKVVPGLKKLLKFIDQGQTRDAILNYLMEQYGEEAGIEDYFNHLVQGQVIVPELMPNITGMLYNERCLGLLKEYPQLNLNGLRTFSIPVNAQNDSLPVLSAHIQDLIGRDEGRVPYSLYQREITGGLTNQVHAEFIKLIKNLDKMIPDRSDELMKKFKEAFRKKYDRQEVSLMEVMDPGTGIGYENLASAFDHQDDGFINDLSRNKEPETRVNWGEAEKMIFKKWNRLSRSGSEKIILTQEDIDLLPESKSLMPPGMYILYKNVDRELWIDHIGGVSGMELGTRFGVSYTAIEDQLKKICEQEMSVNDDFIFAEIAFSPANKTSNIKQRGHFYSYEIPILTHSMYPDKNTIKLSDLAISMSGNTILLRSVKLNKYIIPRLSSAYNTQLTTIPAFRFLCDLQYQGTKSSLTFSLEHFFPGLDFYPRVQLDRTVLSPAKWILDENKIQRIVDGHFDEFKEEHQLPAYFSLNEGDNFLVFNSNNLNDIDIFRKCIKNKESITLKEYIIPSHADLYDAEKRPYMSQHIACVVNKSKSYAIPQPTSAIIGNMKKLKVKRAFLPGGEWLYIKVYAYNSLTDDILLNVVLPVLEKYKKNDSGFKWFFIRYKDTGNHLRLRFFTTNGSAHHLLAELHEKLKPLHNSGKISEILLDTYQRELERYSAELIDEVESLFYLDSEYILNSIRIGGTGTRFKLSFAVHSSLLIIKCFINDQKQRSEFMNIVLAAFSAEFNHTGKEISHKMDLKYRNFQPELIKSGQSSGLKDNRVYPHFNQLLDSLKEKISSWKHTDKHDFIVSLLHMHMNRIFESCPREYEFLAYHFMKKHQTYLNYMTNDGF</sequence>
<dbReference type="InterPro" id="IPR006827">
    <property type="entry name" value="Lant_deHydtase_N"/>
</dbReference>
<dbReference type="InterPro" id="IPR023809">
    <property type="entry name" value="Thiopep_bacteriocin_synth_dom"/>
</dbReference>
<comment type="caution">
    <text evidence="3">The sequence shown here is derived from an EMBL/GenBank/DDBJ whole genome shotgun (WGS) entry which is preliminary data.</text>
</comment>
<dbReference type="AlphaFoldDB" id="A0A0D0F8M7"/>
<evidence type="ECO:0000259" key="2">
    <source>
        <dbReference type="Pfam" id="PF14028"/>
    </source>
</evidence>
<keyword evidence="4" id="KW-1185">Reference proteome</keyword>
<dbReference type="Pfam" id="PF04738">
    <property type="entry name" value="Lant_dehydr_N"/>
    <property type="match status" value="1"/>
</dbReference>
<dbReference type="EMBL" id="JXRA01000024">
    <property type="protein sequence ID" value="KIO78083.1"/>
    <property type="molecule type" value="Genomic_DNA"/>
</dbReference>
<feature type="domain" description="Thiopeptide-type bacteriocin biosynthesis" evidence="2">
    <location>
        <begin position="728"/>
        <end position="985"/>
    </location>
</feature>
<dbReference type="Proteomes" id="UP000032049">
    <property type="component" value="Unassembled WGS sequence"/>
</dbReference>
<dbReference type="Pfam" id="PF14028">
    <property type="entry name" value="Lant_dehydr_C"/>
    <property type="match status" value="1"/>
</dbReference>
<evidence type="ECO:0000313" key="3">
    <source>
        <dbReference type="EMBL" id="KIO78083.1"/>
    </source>
</evidence>
<proteinExistence type="predicted"/>
<dbReference type="NCBIfam" id="TIGR03891">
    <property type="entry name" value="thiopep_ocin"/>
    <property type="match status" value="1"/>
</dbReference>
<feature type="domain" description="Lantibiotic dehydratase N-terminal" evidence="1">
    <location>
        <begin position="36"/>
        <end position="647"/>
    </location>
</feature>
<dbReference type="OrthoDB" id="1273722at2"/>
<evidence type="ECO:0000313" key="4">
    <source>
        <dbReference type="Proteomes" id="UP000032049"/>
    </source>
</evidence>
<evidence type="ECO:0000259" key="1">
    <source>
        <dbReference type="Pfam" id="PF04738"/>
    </source>
</evidence>
<dbReference type="STRING" id="1503925.TH53_05685"/>
<organism evidence="3 4">
    <name type="scientific">Pedobacter lusitanus</name>
    <dbReference type="NCBI Taxonomy" id="1503925"/>
    <lineage>
        <taxon>Bacteria</taxon>
        <taxon>Pseudomonadati</taxon>
        <taxon>Bacteroidota</taxon>
        <taxon>Sphingobacteriia</taxon>
        <taxon>Sphingobacteriales</taxon>
        <taxon>Sphingobacteriaceae</taxon>
        <taxon>Pedobacter</taxon>
    </lineage>
</organism>
<protein>
    <submittedName>
        <fullName evidence="3">Uncharacterized protein</fullName>
    </submittedName>
</protein>
<gene>
    <name evidence="3" type="ORF">TH53_05685</name>
</gene>
<accession>A0A0D0F8M7</accession>